<dbReference type="RefSeq" id="WP_193933100.1">
    <property type="nucleotide sequence ID" value="NZ_CAWPMZ010000074.1"/>
</dbReference>
<evidence type="ECO:0000313" key="5">
    <source>
        <dbReference type="EMBL" id="MBE9191855.1"/>
    </source>
</evidence>
<dbReference type="EMBL" id="JADEWN010000041">
    <property type="protein sequence ID" value="MBE9191855.1"/>
    <property type="molecule type" value="Genomic_DNA"/>
</dbReference>
<evidence type="ECO:0000256" key="1">
    <source>
        <dbReference type="ARBA" id="ARBA00022723"/>
    </source>
</evidence>
<dbReference type="Proteomes" id="UP000651156">
    <property type="component" value="Unassembled WGS sequence"/>
</dbReference>
<reference evidence="5 6" key="1">
    <citation type="submission" date="2020-10" db="EMBL/GenBank/DDBJ databases">
        <authorList>
            <person name="Castelo-Branco R."/>
            <person name="Eusebio N."/>
            <person name="Adriana R."/>
            <person name="Vieira A."/>
            <person name="Brugerolle De Fraissinette N."/>
            <person name="Rezende De Castro R."/>
            <person name="Schneider M.P."/>
            <person name="Vasconcelos V."/>
            <person name="Leao P.N."/>
        </authorList>
    </citation>
    <scope>NUCLEOTIDE SEQUENCE [LARGE SCALE GENOMIC DNA]</scope>
    <source>
        <strain evidence="5 6">LEGE 06123</strain>
    </source>
</reference>
<protein>
    <submittedName>
        <fullName evidence="5">4Fe-4S binding protein</fullName>
    </submittedName>
</protein>
<dbReference type="Gene3D" id="3.30.70.20">
    <property type="match status" value="1"/>
</dbReference>
<dbReference type="PROSITE" id="PS51379">
    <property type="entry name" value="4FE4S_FER_2"/>
    <property type="match status" value="1"/>
</dbReference>
<gene>
    <name evidence="5" type="ORF">IQ230_16160</name>
</gene>
<keyword evidence="1" id="KW-0479">Metal-binding</keyword>
<name>A0ABR9UUX8_9CHRO</name>
<evidence type="ECO:0000259" key="4">
    <source>
        <dbReference type="PROSITE" id="PS51379"/>
    </source>
</evidence>
<proteinExistence type="predicted"/>
<dbReference type="InterPro" id="IPR017896">
    <property type="entry name" value="4Fe4S_Fe-S-bd"/>
</dbReference>
<dbReference type="Pfam" id="PF00037">
    <property type="entry name" value="Fer4"/>
    <property type="match status" value="1"/>
</dbReference>
<keyword evidence="3" id="KW-0411">Iron-sulfur</keyword>
<dbReference type="SUPFAM" id="SSF54862">
    <property type="entry name" value="4Fe-4S ferredoxins"/>
    <property type="match status" value="1"/>
</dbReference>
<comment type="caution">
    <text evidence="5">The sequence shown here is derived from an EMBL/GenBank/DDBJ whole genome shotgun (WGS) entry which is preliminary data.</text>
</comment>
<evidence type="ECO:0000313" key="6">
    <source>
        <dbReference type="Proteomes" id="UP000651156"/>
    </source>
</evidence>
<evidence type="ECO:0000256" key="3">
    <source>
        <dbReference type="ARBA" id="ARBA00023014"/>
    </source>
</evidence>
<dbReference type="PROSITE" id="PS00198">
    <property type="entry name" value="4FE4S_FER_1"/>
    <property type="match status" value="1"/>
</dbReference>
<accession>A0ABR9UUX8</accession>
<keyword evidence="2" id="KW-0408">Iron</keyword>
<keyword evidence="6" id="KW-1185">Reference proteome</keyword>
<organism evidence="5 6">
    <name type="scientific">Gloeocapsopsis crepidinum LEGE 06123</name>
    <dbReference type="NCBI Taxonomy" id="588587"/>
    <lineage>
        <taxon>Bacteria</taxon>
        <taxon>Bacillati</taxon>
        <taxon>Cyanobacteriota</taxon>
        <taxon>Cyanophyceae</taxon>
        <taxon>Oscillatoriophycideae</taxon>
        <taxon>Chroococcales</taxon>
        <taxon>Chroococcaceae</taxon>
        <taxon>Gloeocapsopsis</taxon>
    </lineage>
</organism>
<sequence length="123" mass="14101">MAYTITSQCISCNRCLSVCPTNAIKVTDGKHWIDSTLCTNCVGSAYSVPQCVAGCPTYDGCIEQPSDYWESWFTTYNRLVGKLTKKQDYWERWFDTYSQKFSEILSESQRDRNLTLLVSNPTH</sequence>
<feature type="domain" description="4Fe-4S ferredoxin-type" evidence="4">
    <location>
        <begin position="1"/>
        <end position="29"/>
    </location>
</feature>
<dbReference type="InterPro" id="IPR017900">
    <property type="entry name" value="4Fe4S_Fe_S_CS"/>
</dbReference>
<evidence type="ECO:0000256" key="2">
    <source>
        <dbReference type="ARBA" id="ARBA00023004"/>
    </source>
</evidence>